<organism evidence="1">
    <name type="scientific">hydrothermal vent metagenome</name>
    <dbReference type="NCBI Taxonomy" id="652676"/>
    <lineage>
        <taxon>unclassified sequences</taxon>
        <taxon>metagenomes</taxon>
        <taxon>ecological metagenomes</taxon>
    </lineage>
</organism>
<gene>
    <name evidence="1" type="ORF">MNBD_GAMMA05-1518</name>
</gene>
<protein>
    <submittedName>
        <fullName evidence="1">Uncharacterized protein</fullName>
    </submittedName>
</protein>
<proteinExistence type="predicted"/>
<sequence>MSNKTLFSIIESPAHPNFSDFYKTLEIDEIKLTSMRKAISSLKKQQPDFIVAEFYYGYGNNYAGVNISNLDVLLYSLQKYSAQTKVIVLVDKNEFKYVDKLNNIIKLHAILKYPVSKNQLQKPLTS</sequence>
<dbReference type="EMBL" id="UOFE01000038">
    <property type="protein sequence ID" value="VAW54135.1"/>
    <property type="molecule type" value="Genomic_DNA"/>
</dbReference>
<dbReference type="AlphaFoldDB" id="A0A3B0WE48"/>
<accession>A0A3B0WE48</accession>
<name>A0A3B0WE48_9ZZZZ</name>
<reference evidence="1" key="1">
    <citation type="submission" date="2018-06" db="EMBL/GenBank/DDBJ databases">
        <authorList>
            <person name="Zhirakovskaya E."/>
        </authorList>
    </citation>
    <scope>NUCLEOTIDE SEQUENCE</scope>
</reference>
<evidence type="ECO:0000313" key="1">
    <source>
        <dbReference type="EMBL" id="VAW54135.1"/>
    </source>
</evidence>